<dbReference type="Pfam" id="PF23140">
    <property type="entry name" value="Gp80"/>
    <property type="match status" value="1"/>
</dbReference>
<dbReference type="EMBL" id="LAZR01031081">
    <property type="protein sequence ID" value="KKL54779.1"/>
    <property type="molecule type" value="Genomic_DNA"/>
</dbReference>
<protein>
    <submittedName>
        <fullName evidence="1">Uncharacterized protein</fullName>
    </submittedName>
</protein>
<accession>A0A0F9CZQ8</accession>
<reference evidence="1" key="1">
    <citation type="journal article" date="2015" name="Nature">
        <title>Complex archaea that bridge the gap between prokaryotes and eukaryotes.</title>
        <authorList>
            <person name="Spang A."/>
            <person name="Saw J.H."/>
            <person name="Jorgensen S.L."/>
            <person name="Zaremba-Niedzwiedzka K."/>
            <person name="Martijn J."/>
            <person name="Lind A.E."/>
            <person name="van Eijk R."/>
            <person name="Schleper C."/>
            <person name="Guy L."/>
            <person name="Ettema T.J."/>
        </authorList>
    </citation>
    <scope>NUCLEOTIDE SEQUENCE</scope>
</reference>
<sequence length="194" mass="20462">MSVVQLGPARKLVFPRQGDPRGPIVFQREGNELWRREGLLIPDSVRMLAQVKMEGWIDAEEVDVLENWFAGTALPRTPSHIGLFITSPIDAGTGGVEATGGSYARDALARNGTNWGSSAGGAPSTIQNLIVVTFVTATANWGTVTSWAYFDAVSAGNLLFFAVLDTAKAVNSGDTAEFAAGAMVGQLGDPGDSY</sequence>
<comment type="caution">
    <text evidence="1">The sequence shown here is derived from an EMBL/GenBank/DDBJ whole genome shotgun (WGS) entry which is preliminary data.</text>
</comment>
<dbReference type="AlphaFoldDB" id="A0A0F9CZQ8"/>
<name>A0A0F9CZQ8_9ZZZZ</name>
<organism evidence="1">
    <name type="scientific">marine sediment metagenome</name>
    <dbReference type="NCBI Taxonomy" id="412755"/>
    <lineage>
        <taxon>unclassified sequences</taxon>
        <taxon>metagenomes</taxon>
        <taxon>ecological metagenomes</taxon>
    </lineage>
</organism>
<gene>
    <name evidence="1" type="ORF">LCGC14_2261980</name>
</gene>
<proteinExistence type="predicted"/>
<evidence type="ECO:0000313" key="1">
    <source>
        <dbReference type="EMBL" id="KKL54779.1"/>
    </source>
</evidence>
<dbReference type="InterPro" id="IPR056908">
    <property type="entry name" value="Gp80-like"/>
</dbReference>